<proteinExistence type="predicted"/>
<organism evidence="1 2">
    <name type="scientific">Spirosoma foliorum</name>
    <dbReference type="NCBI Taxonomy" id="2710596"/>
    <lineage>
        <taxon>Bacteria</taxon>
        <taxon>Pseudomonadati</taxon>
        <taxon>Bacteroidota</taxon>
        <taxon>Cytophagia</taxon>
        <taxon>Cytophagales</taxon>
        <taxon>Cytophagaceae</taxon>
        <taxon>Spirosoma</taxon>
    </lineage>
</organism>
<dbReference type="Proteomes" id="UP000515369">
    <property type="component" value="Chromosome"/>
</dbReference>
<dbReference type="KEGG" id="sfol:H3H32_13295"/>
<evidence type="ECO:0000313" key="2">
    <source>
        <dbReference type="Proteomes" id="UP000515369"/>
    </source>
</evidence>
<protein>
    <submittedName>
        <fullName evidence="1">Type II toxin-antitoxin system HigB family toxin</fullName>
    </submittedName>
</protein>
<dbReference type="GO" id="GO:0004519">
    <property type="term" value="F:endonuclease activity"/>
    <property type="evidence" value="ECO:0007669"/>
    <property type="project" value="InterPro"/>
</dbReference>
<evidence type="ECO:0000313" key="1">
    <source>
        <dbReference type="EMBL" id="QMW05791.1"/>
    </source>
</evidence>
<accession>A0A7G5H3U9</accession>
<gene>
    <name evidence="1" type="ORF">H3H32_13295</name>
</gene>
<name>A0A7G5H3U9_9BACT</name>
<dbReference type="GO" id="GO:0003723">
    <property type="term" value="F:RNA binding"/>
    <property type="evidence" value="ECO:0007669"/>
    <property type="project" value="InterPro"/>
</dbReference>
<dbReference type="EMBL" id="CP059732">
    <property type="protein sequence ID" value="QMW05791.1"/>
    <property type="molecule type" value="Genomic_DNA"/>
</dbReference>
<keyword evidence="2" id="KW-1185">Reference proteome</keyword>
<dbReference type="AlphaFoldDB" id="A0A7G5H3U9"/>
<dbReference type="InterPro" id="IPR018669">
    <property type="entry name" value="Toxin_HigB"/>
</dbReference>
<sequence>MKLHLIRKETIEAYTEMNARRKSSFKVWLTVVKFADWQTPEAIKDTFGAADLLGNGTNRVVFDIGGNNYRMICKYAFGKNQVHLFGCWIETHAQYDKLCKRNDQYTVNHY</sequence>
<reference evidence="1 2" key="1">
    <citation type="submission" date="2020-07" db="EMBL/GenBank/DDBJ databases">
        <title>Spirosoma foliorum sp. nov., isolated from the leaves on the Nejang mountain Korea, Republic of.</title>
        <authorList>
            <person name="Ho H."/>
            <person name="Lee Y.-J."/>
            <person name="Nurcahyanto D.-A."/>
            <person name="Kim S.-G."/>
        </authorList>
    </citation>
    <scope>NUCLEOTIDE SEQUENCE [LARGE SCALE GENOMIC DNA]</scope>
    <source>
        <strain evidence="1 2">PL0136</strain>
    </source>
</reference>
<dbReference type="GO" id="GO:0110001">
    <property type="term" value="C:toxin-antitoxin complex"/>
    <property type="evidence" value="ECO:0007669"/>
    <property type="project" value="InterPro"/>
</dbReference>
<dbReference type="RefSeq" id="WP_182463169.1">
    <property type="nucleotide sequence ID" value="NZ_CP059732.1"/>
</dbReference>
<dbReference type="Pfam" id="PF09907">
    <property type="entry name" value="HigB_toxin"/>
    <property type="match status" value="1"/>
</dbReference>